<keyword evidence="3" id="KW-0414">Isoprene biosynthesis</keyword>
<dbReference type="AlphaFoldDB" id="A0A5S9LYT3"/>
<dbReference type="GO" id="GO:0050518">
    <property type="term" value="F:2-C-methyl-D-erythritol 4-phosphate cytidylyltransferase activity"/>
    <property type="evidence" value="ECO:0007669"/>
    <property type="project" value="TreeGrafter"/>
</dbReference>
<dbReference type="InterPro" id="IPR029044">
    <property type="entry name" value="Nucleotide-diphossugar_trans"/>
</dbReference>
<dbReference type="SUPFAM" id="SSF53448">
    <property type="entry name" value="Nucleotide-diphospho-sugar transferases"/>
    <property type="match status" value="1"/>
</dbReference>
<sequence>MGSPDPTSFSSFYLKKEAHEYAERTGFFGTDDASLVEQLQGENVYIVQGDYTNIKLTTPDDLLVAKAIMDAERGY</sequence>
<dbReference type="Proteomes" id="UP000464658">
    <property type="component" value="Chromosome"/>
</dbReference>
<proteinExistence type="predicted"/>
<name>A0A5S9LYT3_BACIA</name>
<dbReference type="Pfam" id="PF01128">
    <property type="entry name" value="IspD"/>
    <property type="match status" value="1"/>
</dbReference>
<evidence type="ECO:0000256" key="1">
    <source>
        <dbReference type="ARBA" id="ARBA00022679"/>
    </source>
</evidence>
<evidence type="ECO:0008006" key="6">
    <source>
        <dbReference type="Google" id="ProtNLM"/>
    </source>
</evidence>
<dbReference type="PANTHER" id="PTHR32125">
    <property type="entry name" value="2-C-METHYL-D-ERYTHRITOL 4-PHOSPHATE CYTIDYLYLTRANSFERASE, CHLOROPLASTIC"/>
    <property type="match status" value="1"/>
</dbReference>
<dbReference type="EMBL" id="AP021906">
    <property type="protein sequence ID" value="BBP86560.1"/>
    <property type="molecule type" value="Genomic_DNA"/>
</dbReference>
<keyword evidence="2" id="KW-0548">Nucleotidyltransferase</keyword>
<dbReference type="PANTHER" id="PTHR32125:SF4">
    <property type="entry name" value="2-C-METHYL-D-ERYTHRITOL 4-PHOSPHATE CYTIDYLYLTRANSFERASE, CHLOROPLASTIC"/>
    <property type="match status" value="1"/>
</dbReference>
<keyword evidence="1" id="KW-0808">Transferase</keyword>
<reference evidence="4 5" key="1">
    <citation type="submission" date="2019-12" db="EMBL/GenBank/DDBJ databases">
        <title>Full genome sequence of a Bacillus safensis strain isolated from commercially available natto in Indonesia.</title>
        <authorList>
            <person name="Yoshida M."/>
            <person name="Uomi M."/>
            <person name="Waturangi D."/>
            <person name="Ekaputri J.J."/>
            <person name="Setiamarga D.H.E."/>
        </authorList>
    </citation>
    <scope>NUCLEOTIDE SEQUENCE [LARGE SCALE GENOMIC DNA]</scope>
    <source>
        <strain evidence="4 5">IDN1</strain>
    </source>
</reference>
<protein>
    <recommendedName>
        <fullName evidence="6">2-C-methyl-D-erythritol 4-phosphate cytidylyltransferase</fullName>
    </recommendedName>
</protein>
<dbReference type="GO" id="GO:0008299">
    <property type="term" value="P:isoprenoid biosynthetic process"/>
    <property type="evidence" value="ECO:0007669"/>
    <property type="project" value="UniProtKB-KW"/>
</dbReference>
<dbReference type="InterPro" id="IPR050088">
    <property type="entry name" value="IspD/TarI_cytidylyltransf_bact"/>
</dbReference>
<evidence type="ECO:0000313" key="5">
    <source>
        <dbReference type="Proteomes" id="UP000464658"/>
    </source>
</evidence>
<evidence type="ECO:0000256" key="3">
    <source>
        <dbReference type="ARBA" id="ARBA00023229"/>
    </source>
</evidence>
<accession>A0A5S9LYT3</accession>
<evidence type="ECO:0000313" key="4">
    <source>
        <dbReference type="EMBL" id="BBP86560.1"/>
    </source>
</evidence>
<dbReference type="InterPro" id="IPR034683">
    <property type="entry name" value="IspD/TarI"/>
</dbReference>
<dbReference type="Gene3D" id="3.90.550.10">
    <property type="entry name" value="Spore Coat Polysaccharide Biosynthesis Protein SpsA, Chain A"/>
    <property type="match status" value="1"/>
</dbReference>
<evidence type="ECO:0000256" key="2">
    <source>
        <dbReference type="ARBA" id="ARBA00022695"/>
    </source>
</evidence>
<gene>
    <name evidence="4" type="ORF">BsIDN1_01780</name>
</gene>
<organism evidence="4 5">
    <name type="scientific">Bacillus safensis</name>
    <dbReference type="NCBI Taxonomy" id="561879"/>
    <lineage>
        <taxon>Bacteria</taxon>
        <taxon>Bacillati</taxon>
        <taxon>Bacillota</taxon>
        <taxon>Bacilli</taxon>
        <taxon>Bacillales</taxon>
        <taxon>Bacillaceae</taxon>
        <taxon>Bacillus</taxon>
    </lineage>
</organism>